<dbReference type="Gene3D" id="3.40.50.300">
    <property type="entry name" value="P-loop containing nucleotide triphosphate hydrolases"/>
    <property type="match status" value="1"/>
</dbReference>
<dbReference type="InterPro" id="IPR003439">
    <property type="entry name" value="ABC_transporter-like_ATP-bd"/>
</dbReference>
<feature type="domain" description="ABC transporter" evidence="9">
    <location>
        <begin position="5"/>
        <end position="241"/>
    </location>
</feature>
<evidence type="ECO:0000256" key="2">
    <source>
        <dbReference type="ARBA" id="ARBA00022741"/>
    </source>
</evidence>
<dbReference type="SUPFAM" id="SSF52540">
    <property type="entry name" value="P-loop containing nucleoside triphosphate hydrolases"/>
    <property type="match status" value="1"/>
</dbReference>
<dbReference type="Pfam" id="PF00005">
    <property type="entry name" value="ABC_tran"/>
    <property type="match status" value="1"/>
</dbReference>
<dbReference type="GO" id="GO:0016887">
    <property type="term" value="F:ATP hydrolysis activity"/>
    <property type="evidence" value="ECO:0007669"/>
    <property type="project" value="InterPro"/>
</dbReference>
<proteinExistence type="predicted"/>
<evidence type="ECO:0000256" key="4">
    <source>
        <dbReference type="ARBA" id="ARBA00050590"/>
    </source>
</evidence>
<name>A0A150J635_9EURY</name>
<accession>A0A150J635</accession>
<evidence type="ECO:0000256" key="5">
    <source>
        <dbReference type="ARBA" id="ARBA00058960"/>
    </source>
</evidence>
<evidence type="ECO:0000256" key="3">
    <source>
        <dbReference type="ARBA" id="ARBA00022840"/>
    </source>
</evidence>
<evidence type="ECO:0000256" key="1">
    <source>
        <dbReference type="ARBA" id="ARBA00022448"/>
    </source>
</evidence>
<comment type="function">
    <text evidence="5">Required for corrinoid utilization. Probably part of the ABC transporter complex BtuCDF involved in cobalamin (vitamin B12) import. Probably responsible for energy coupling to the transport system.</text>
</comment>
<dbReference type="InterPro" id="IPR003593">
    <property type="entry name" value="AAA+_ATPase"/>
</dbReference>
<dbReference type="PROSITE" id="PS00211">
    <property type="entry name" value="ABC_TRANSPORTER_1"/>
    <property type="match status" value="1"/>
</dbReference>
<dbReference type="GO" id="GO:0015420">
    <property type="term" value="F:ABC-type vitamin B12 transporter activity"/>
    <property type="evidence" value="ECO:0007669"/>
    <property type="project" value="UniProtKB-EC"/>
</dbReference>
<dbReference type="STRING" id="1705564.APG08_01170"/>
<sequence length="260" mass="28641">MKSILQMKKGGFSYIDGTYIFQDIDFSLKKGEVLCLLGPNGTGKSTLIKCITKILSLDEGTILFDGVDISELSTEEIARKVGYVPQSHSSAFPYSVKDLIVMGRAPHLSLFSIPSHKDYDLVYESMETVGISHLADRPCTELSGGEQRLVLIARVLTQQPDILLLDEPTSHLDIGNQVRLLRLINDLAKTGLSIIMSSHFPDHAFISSQKVALMKEGKLVGLGSPEDTINEENLKKVYGIDVKIKAIEEGINRKICIPLI</sequence>
<dbReference type="PATRIC" id="fig|1705409.3.peg.674"/>
<keyword evidence="10" id="KW-0378">Hydrolase</keyword>
<evidence type="ECO:0000256" key="7">
    <source>
        <dbReference type="ARBA" id="ARBA00073649"/>
    </source>
</evidence>
<dbReference type="PANTHER" id="PTHR42734">
    <property type="entry name" value="METAL TRANSPORT SYSTEM ATP-BINDING PROTEIN TM_0124-RELATED"/>
    <property type="match status" value="1"/>
</dbReference>
<protein>
    <recommendedName>
        <fullName evidence="7">Cobalamin import ATP-binding protein BtuD</fullName>
        <ecNumber evidence="6">7.6.2.8</ecNumber>
    </recommendedName>
    <alternativeName>
        <fullName evidence="8">Vitamin B12-transporting ATPase</fullName>
    </alternativeName>
</protein>
<evidence type="ECO:0000313" key="11">
    <source>
        <dbReference type="Proteomes" id="UP000075398"/>
    </source>
</evidence>
<dbReference type="GO" id="GO:0005524">
    <property type="term" value="F:ATP binding"/>
    <property type="evidence" value="ECO:0007669"/>
    <property type="project" value="UniProtKB-KW"/>
</dbReference>
<dbReference type="AlphaFoldDB" id="A0A150J635"/>
<organism evidence="10 11">
    <name type="scientific">Candidatus Methanofastidiosum methylothiophilum</name>
    <dbReference type="NCBI Taxonomy" id="1705564"/>
    <lineage>
        <taxon>Archaea</taxon>
        <taxon>Methanobacteriati</taxon>
        <taxon>Methanobacteriota</taxon>
        <taxon>Stenosarchaea group</taxon>
        <taxon>Candidatus Methanofastidiosia</taxon>
        <taxon>Candidatus Methanofastidiosales</taxon>
        <taxon>Candidatus Methanofastidiosaceae</taxon>
        <taxon>Candidatus Methanofastidiosum</taxon>
    </lineage>
</organism>
<keyword evidence="2" id="KW-0547">Nucleotide-binding</keyword>
<dbReference type="FunFam" id="3.40.50.300:FF:000134">
    <property type="entry name" value="Iron-enterobactin ABC transporter ATP-binding protein"/>
    <property type="match status" value="1"/>
</dbReference>
<keyword evidence="3 10" id="KW-0067">ATP-binding</keyword>
<dbReference type="Proteomes" id="UP000075398">
    <property type="component" value="Unassembled WGS sequence"/>
</dbReference>
<dbReference type="PROSITE" id="PS50893">
    <property type="entry name" value="ABC_TRANSPORTER_2"/>
    <property type="match status" value="1"/>
</dbReference>
<dbReference type="CDD" id="cd03214">
    <property type="entry name" value="ABC_Iron-Siderophores_B12_Hemin"/>
    <property type="match status" value="1"/>
</dbReference>
<dbReference type="InterPro" id="IPR050153">
    <property type="entry name" value="Metal_Ion_Import_ABC"/>
</dbReference>
<evidence type="ECO:0000256" key="6">
    <source>
        <dbReference type="ARBA" id="ARBA00066387"/>
    </source>
</evidence>
<evidence type="ECO:0000256" key="8">
    <source>
        <dbReference type="ARBA" id="ARBA00077139"/>
    </source>
</evidence>
<keyword evidence="1" id="KW-0813">Transport</keyword>
<dbReference type="InterPro" id="IPR027417">
    <property type="entry name" value="P-loop_NTPase"/>
</dbReference>
<dbReference type="EMBL" id="LNGC01000018">
    <property type="protein sequence ID" value="KYC52707.1"/>
    <property type="molecule type" value="Genomic_DNA"/>
</dbReference>
<gene>
    <name evidence="10" type="primary">btuD_2</name>
    <name evidence="10" type="ORF">AMQ22_00656</name>
</gene>
<reference evidence="10 11" key="1">
    <citation type="journal article" date="2016" name="ISME J.">
        <title>Chasing the elusive Euryarchaeota class WSA2: genomes reveal a uniquely fastidious methyl-reducing methanogen.</title>
        <authorList>
            <person name="Nobu M.K."/>
            <person name="Narihiro T."/>
            <person name="Kuroda K."/>
            <person name="Mei R."/>
            <person name="Liu W.T."/>
        </authorList>
    </citation>
    <scope>NUCLEOTIDE SEQUENCE [LARGE SCALE GENOMIC DNA]</scope>
    <source>
        <strain evidence="10">U1lsi0528_Bin055</strain>
    </source>
</reference>
<comment type="catalytic activity">
    <reaction evidence="4">
        <text>an R-cob(III)alamin(out) + ATP + H2O = an R-cob(III)alamin(in) + ADP + phosphate + H(+)</text>
        <dbReference type="Rhea" id="RHEA:17873"/>
        <dbReference type="ChEBI" id="CHEBI:15377"/>
        <dbReference type="ChEBI" id="CHEBI:15378"/>
        <dbReference type="ChEBI" id="CHEBI:30616"/>
        <dbReference type="ChEBI" id="CHEBI:43474"/>
        <dbReference type="ChEBI" id="CHEBI:140785"/>
        <dbReference type="ChEBI" id="CHEBI:456216"/>
        <dbReference type="EC" id="7.6.2.8"/>
    </reaction>
</comment>
<evidence type="ECO:0000313" key="10">
    <source>
        <dbReference type="EMBL" id="KYC52707.1"/>
    </source>
</evidence>
<dbReference type="EC" id="7.6.2.8" evidence="6"/>
<evidence type="ECO:0000259" key="9">
    <source>
        <dbReference type="PROSITE" id="PS50893"/>
    </source>
</evidence>
<dbReference type="InterPro" id="IPR017871">
    <property type="entry name" value="ABC_transporter-like_CS"/>
</dbReference>
<dbReference type="SMART" id="SM00382">
    <property type="entry name" value="AAA"/>
    <property type="match status" value="1"/>
</dbReference>
<comment type="caution">
    <text evidence="10">The sequence shown here is derived from an EMBL/GenBank/DDBJ whole genome shotgun (WGS) entry which is preliminary data.</text>
</comment>
<dbReference type="PANTHER" id="PTHR42734:SF19">
    <property type="entry name" value="IRON COMPOUNDS ABC TRANSPORTER, ATP-BINDING PROTEIN"/>
    <property type="match status" value="1"/>
</dbReference>